<proteinExistence type="predicted"/>
<feature type="region of interest" description="Disordered" evidence="1">
    <location>
        <begin position="220"/>
        <end position="260"/>
    </location>
</feature>
<dbReference type="PANTHER" id="PTHR39613">
    <property type="entry name" value="ANCHORED CELL WALL PROTEIN, PUTATIVE (AFU_ORTHOLOGUE AFUA_4G08960)-RELATED"/>
    <property type="match status" value="1"/>
</dbReference>
<feature type="compositionally biased region" description="Low complexity" evidence="1">
    <location>
        <begin position="235"/>
        <end position="260"/>
    </location>
</feature>
<evidence type="ECO:0000256" key="2">
    <source>
        <dbReference type="SAM" id="SignalP"/>
    </source>
</evidence>
<dbReference type="EMBL" id="ML978122">
    <property type="protein sequence ID" value="KAF2102428.1"/>
    <property type="molecule type" value="Genomic_DNA"/>
</dbReference>
<feature type="signal peptide" evidence="2">
    <location>
        <begin position="1"/>
        <end position="22"/>
    </location>
</feature>
<keyword evidence="5" id="KW-1185">Reference proteome</keyword>
<dbReference type="Pfam" id="PF22799">
    <property type="entry name" value="PIR1-like_C"/>
    <property type="match status" value="1"/>
</dbReference>
<dbReference type="AlphaFoldDB" id="A0A9P4IND5"/>
<dbReference type="Proteomes" id="UP000799772">
    <property type="component" value="Unassembled WGS sequence"/>
</dbReference>
<dbReference type="OrthoDB" id="4657524at2759"/>
<feature type="domain" description="Cell wall mannoprotein PIR1-like C-terminal" evidence="3">
    <location>
        <begin position="67"/>
        <end position="140"/>
    </location>
</feature>
<sequence length="284" mass="29969">MATKKMTLTTLAFAAGVSALSARGYGCCFYLTASGGPGGPVGEIGDGQIRIGQAGVSQTEYCLGPDGGLIDDHGRGCIITESAQFQCDAGKAPFGGFSVGCDGTLSYLQDSVFYACPTGDNGGYNLYTVPVPHQAFCVQVTLSSDEYPCKVQCVPPPPPPQPVSEQVCETDFEDCTPPQPTDSCDVEADYEYDSNCTPPSSTTTPEPEHYDYDSCPIYEEEEDADCSSPPPPPSWTSASTPTSWASSWTSSWETSTPASTACYTTDDECTVSSSTPTWSASYSK</sequence>
<dbReference type="PANTHER" id="PTHR39613:SF1">
    <property type="entry name" value="ANCHORED CELL WALL PROTEIN, PUTATIVE (AFU_ORTHOLOGUE AFUA_4G08960)-RELATED"/>
    <property type="match status" value="1"/>
</dbReference>
<evidence type="ECO:0000313" key="5">
    <source>
        <dbReference type="Proteomes" id="UP000799772"/>
    </source>
</evidence>
<protein>
    <recommendedName>
        <fullName evidence="3">Cell wall mannoprotein PIR1-like C-terminal domain-containing protein</fullName>
    </recommendedName>
</protein>
<comment type="caution">
    <text evidence="4">The sequence shown here is derived from an EMBL/GenBank/DDBJ whole genome shotgun (WGS) entry which is preliminary data.</text>
</comment>
<dbReference type="InterPro" id="IPR054508">
    <property type="entry name" value="PIR1-like_C"/>
</dbReference>
<organism evidence="4 5">
    <name type="scientific">Rhizodiscina lignyota</name>
    <dbReference type="NCBI Taxonomy" id="1504668"/>
    <lineage>
        <taxon>Eukaryota</taxon>
        <taxon>Fungi</taxon>
        <taxon>Dikarya</taxon>
        <taxon>Ascomycota</taxon>
        <taxon>Pezizomycotina</taxon>
        <taxon>Dothideomycetes</taxon>
        <taxon>Pleosporomycetidae</taxon>
        <taxon>Aulographales</taxon>
        <taxon>Rhizodiscinaceae</taxon>
        <taxon>Rhizodiscina</taxon>
    </lineage>
</organism>
<name>A0A9P4IND5_9PEZI</name>
<reference evidence="4" key="1">
    <citation type="journal article" date="2020" name="Stud. Mycol.">
        <title>101 Dothideomycetes genomes: a test case for predicting lifestyles and emergence of pathogens.</title>
        <authorList>
            <person name="Haridas S."/>
            <person name="Albert R."/>
            <person name="Binder M."/>
            <person name="Bloem J."/>
            <person name="Labutti K."/>
            <person name="Salamov A."/>
            <person name="Andreopoulos B."/>
            <person name="Baker S."/>
            <person name="Barry K."/>
            <person name="Bills G."/>
            <person name="Bluhm B."/>
            <person name="Cannon C."/>
            <person name="Castanera R."/>
            <person name="Culley D."/>
            <person name="Daum C."/>
            <person name="Ezra D."/>
            <person name="Gonzalez J."/>
            <person name="Henrissat B."/>
            <person name="Kuo A."/>
            <person name="Liang C."/>
            <person name="Lipzen A."/>
            <person name="Lutzoni F."/>
            <person name="Magnuson J."/>
            <person name="Mondo S."/>
            <person name="Nolan M."/>
            <person name="Ohm R."/>
            <person name="Pangilinan J."/>
            <person name="Park H.-J."/>
            <person name="Ramirez L."/>
            <person name="Alfaro M."/>
            <person name="Sun H."/>
            <person name="Tritt A."/>
            <person name="Yoshinaga Y."/>
            <person name="Zwiers L.-H."/>
            <person name="Turgeon B."/>
            <person name="Goodwin S."/>
            <person name="Spatafora J."/>
            <person name="Crous P."/>
            <person name="Grigoriev I."/>
        </authorList>
    </citation>
    <scope>NUCLEOTIDE SEQUENCE</scope>
    <source>
        <strain evidence="4">CBS 133067</strain>
    </source>
</reference>
<evidence type="ECO:0000259" key="3">
    <source>
        <dbReference type="Pfam" id="PF22799"/>
    </source>
</evidence>
<gene>
    <name evidence="4" type="ORF">NA57DRAFT_71425</name>
</gene>
<keyword evidence="2" id="KW-0732">Signal</keyword>
<evidence type="ECO:0000256" key="1">
    <source>
        <dbReference type="SAM" id="MobiDB-lite"/>
    </source>
</evidence>
<feature type="chain" id="PRO_5040296070" description="Cell wall mannoprotein PIR1-like C-terminal domain-containing protein" evidence="2">
    <location>
        <begin position="23"/>
        <end position="284"/>
    </location>
</feature>
<evidence type="ECO:0000313" key="4">
    <source>
        <dbReference type="EMBL" id="KAF2102428.1"/>
    </source>
</evidence>
<accession>A0A9P4IND5</accession>